<dbReference type="AlphaFoldDB" id="A0A450SU53"/>
<evidence type="ECO:0000313" key="4">
    <source>
        <dbReference type="EMBL" id="VFK11602.1"/>
    </source>
</evidence>
<accession>A0A450SU53</accession>
<dbReference type="EMBL" id="CAADFL010000197">
    <property type="protein sequence ID" value="VFK11602.1"/>
    <property type="molecule type" value="Genomic_DNA"/>
</dbReference>
<organism evidence="2">
    <name type="scientific">Candidatus Kentrum sp. FM</name>
    <dbReference type="NCBI Taxonomy" id="2126340"/>
    <lineage>
        <taxon>Bacteria</taxon>
        <taxon>Pseudomonadati</taxon>
        <taxon>Pseudomonadota</taxon>
        <taxon>Gammaproteobacteria</taxon>
        <taxon>Candidatus Kentrum</taxon>
    </lineage>
</organism>
<evidence type="ECO:0000256" key="1">
    <source>
        <dbReference type="SAM" id="MobiDB-lite"/>
    </source>
</evidence>
<evidence type="ECO:0000313" key="3">
    <source>
        <dbReference type="EMBL" id="VFJ57798.1"/>
    </source>
</evidence>
<reference evidence="2" key="1">
    <citation type="submission" date="2019-02" db="EMBL/GenBank/DDBJ databases">
        <authorList>
            <person name="Gruber-Vodicka R. H."/>
            <person name="Seah K. B. B."/>
        </authorList>
    </citation>
    <scope>NUCLEOTIDE SEQUENCE</scope>
    <source>
        <strain evidence="3">BECK_BZ163</strain>
        <strain evidence="4">BECK_BZ164</strain>
        <strain evidence="2">BECK_BZ165</strain>
    </source>
</reference>
<evidence type="ECO:0000313" key="2">
    <source>
        <dbReference type="EMBL" id="VFJ57512.1"/>
    </source>
</evidence>
<gene>
    <name evidence="3" type="ORF">BECKFM1743A_GA0114220_102012</name>
    <name evidence="4" type="ORF">BECKFM1743B_GA0114221_101972</name>
    <name evidence="2" type="ORF">BECKFM1743C_GA0114222_102012</name>
</gene>
<sequence>MGIEGLGGIPARRPVSQEFLQGGLVEPSPGGGDLEALVLQIEAGQDGEQQGVLADIQDHRVPLDDAVQLHRRPTPIGGPTFQEGAHVPVGEGLHPHDARHDLPQLPVAVAVFPAGDDDPVPVLAVLVPLAKPLDLGGYEPPPDAHLVQTVEDDDHPALPQGGGDKPVRAGEAIFREGRNNRLFHRPFLGGQLPQHDEDRDQSRQRLLAGGLPDDVDDQALHERGLAGTGTAQYDEAVGGGGVLEKIEIAFPGPGGDEPQGRVGRLQGDIETRTHGVVDAGQVGTPHMALVGTQGEGEGIVGGDPSIDEAVERLDGLDEYGIEDGLHELPGKGGDQGGDQGRDNDKR</sequence>
<protein>
    <submittedName>
        <fullName evidence="2">Uncharacterized protein</fullName>
    </submittedName>
</protein>
<proteinExistence type="predicted"/>
<dbReference type="EMBL" id="CAADFA010000201">
    <property type="protein sequence ID" value="VFJ57512.1"/>
    <property type="molecule type" value="Genomic_DNA"/>
</dbReference>
<feature type="region of interest" description="Disordered" evidence="1">
    <location>
        <begin position="317"/>
        <end position="346"/>
    </location>
</feature>
<dbReference type="EMBL" id="CAADEZ010000201">
    <property type="protein sequence ID" value="VFJ57798.1"/>
    <property type="molecule type" value="Genomic_DNA"/>
</dbReference>
<name>A0A450SU53_9GAMM</name>